<proteinExistence type="predicted"/>
<dbReference type="AlphaFoldDB" id="A0A645GRW0"/>
<dbReference type="EMBL" id="VSSQ01080429">
    <property type="protein sequence ID" value="MPN29637.1"/>
    <property type="molecule type" value="Genomic_DNA"/>
</dbReference>
<organism evidence="1">
    <name type="scientific">bioreactor metagenome</name>
    <dbReference type="NCBI Taxonomy" id="1076179"/>
    <lineage>
        <taxon>unclassified sequences</taxon>
        <taxon>metagenomes</taxon>
        <taxon>ecological metagenomes</taxon>
    </lineage>
</organism>
<reference evidence="1" key="1">
    <citation type="submission" date="2019-08" db="EMBL/GenBank/DDBJ databases">
        <authorList>
            <person name="Kucharzyk K."/>
            <person name="Murdoch R.W."/>
            <person name="Higgins S."/>
            <person name="Loffler F."/>
        </authorList>
    </citation>
    <scope>NUCLEOTIDE SEQUENCE</scope>
</reference>
<comment type="caution">
    <text evidence="1">The sequence shown here is derived from an EMBL/GenBank/DDBJ whole genome shotgun (WGS) entry which is preliminary data.</text>
</comment>
<evidence type="ECO:0000313" key="1">
    <source>
        <dbReference type="EMBL" id="MPN29637.1"/>
    </source>
</evidence>
<sequence>MERGKQISLYAVGAEHERRLKRKLIGLETRVIRDDDTALCRARQRIDIIGKALRSPAHNVPVHAVCAGADYAAQAGSAEFKLSVEAVLYLLIVSGDCLKLAAHLIIERLTGQPAVILFHIPHARYLLHLNLDRITVKKAAEKYGRFYSCQRPYIASNISLPTPHIGQAQSSGRSLNAVPGAMPFSGSPFSGS</sequence>
<accession>A0A645GRW0</accession>
<name>A0A645GRW0_9ZZZZ</name>
<gene>
    <name evidence="1" type="ORF">SDC9_177090</name>
</gene>
<protein>
    <submittedName>
        <fullName evidence="1">Uncharacterized protein</fullName>
    </submittedName>
</protein>